<reference evidence="3" key="1">
    <citation type="submission" date="2020-09" db="EMBL/GenBank/DDBJ databases">
        <authorList>
            <person name="Kikuchi T."/>
        </authorList>
    </citation>
    <scope>NUCLEOTIDE SEQUENCE</scope>
    <source>
        <strain evidence="3">Ka4C1</strain>
    </source>
</reference>
<comment type="caution">
    <text evidence="3">The sequence shown here is derived from an EMBL/GenBank/DDBJ whole genome shotgun (WGS) entry which is preliminary data.</text>
</comment>
<dbReference type="Proteomes" id="UP000659654">
    <property type="component" value="Unassembled WGS sequence"/>
</dbReference>
<sequence length="73" mass="8108">MRLPILLCLLVLLSGVKQAAPGKAPSENYDNYKTITFRDEPHPEKLFNLADLFTLPPPPPKQNPAPKKAARKS</sequence>
<dbReference type="AlphaFoldDB" id="A0A7I8X786"/>
<proteinExistence type="predicted"/>
<feature type="chain" id="PRO_5036204489" evidence="2">
    <location>
        <begin position="20"/>
        <end position="73"/>
    </location>
</feature>
<keyword evidence="2" id="KW-0732">Signal</keyword>
<name>A0A7I8X786_BURXY</name>
<evidence type="ECO:0000256" key="2">
    <source>
        <dbReference type="SAM" id="SignalP"/>
    </source>
</evidence>
<organism evidence="3 4">
    <name type="scientific">Bursaphelenchus xylophilus</name>
    <name type="common">Pinewood nematode worm</name>
    <name type="synonym">Aphelenchoides xylophilus</name>
    <dbReference type="NCBI Taxonomy" id="6326"/>
    <lineage>
        <taxon>Eukaryota</taxon>
        <taxon>Metazoa</taxon>
        <taxon>Ecdysozoa</taxon>
        <taxon>Nematoda</taxon>
        <taxon>Chromadorea</taxon>
        <taxon>Rhabditida</taxon>
        <taxon>Tylenchina</taxon>
        <taxon>Tylenchomorpha</taxon>
        <taxon>Aphelenchoidea</taxon>
        <taxon>Aphelenchoididae</taxon>
        <taxon>Bursaphelenchus</taxon>
    </lineage>
</organism>
<evidence type="ECO:0000313" key="3">
    <source>
        <dbReference type="EMBL" id="CAD5231669.1"/>
    </source>
</evidence>
<protein>
    <submittedName>
        <fullName evidence="3">(pine wood nematode) hypothetical protein</fullName>
    </submittedName>
</protein>
<accession>A0A7I8X786</accession>
<gene>
    <name evidence="3" type="ORF">BXYJ_LOCUS11765</name>
</gene>
<dbReference type="Proteomes" id="UP000582659">
    <property type="component" value="Unassembled WGS sequence"/>
</dbReference>
<evidence type="ECO:0000313" key="4">
    <source>
        <dbReference type="Proteomes" id="UP000659654"/>
    </source>
</evidence>
<dbReference type="EMBL" id="CAJFDI010000005">
    <property type="protein sequence ID" value="CAD5231669.1"/>
    <property type="molecule type" value="Genomic_DNA"/>
</dbReference>
<evidence type="ECO:0000256" key="1">
    <source>
        <dbReference type="SAM" id="MobiDB-lite"/>
    </source>
</evidence>
<keyword evidence="4" id="KW-1185">Reference proteome</keyword>
<feature type="region of interest" description="Disordered" evidence="1">
    <location>
        <begin position="51"/>
        <end position="73"/>
    </location>
</feature>
<dbReference type="EMBL" id="CAJFCV020000005">
    <property type="protein sequence ID" value="CAG9122944.1"/>
    <property type="molecule type" value="Genomic_DNA"/>
</dbReference>
<feature type="signal peptide" evidence="2">
    <location>
        <begin position="1"/>
        <end position="19"/>
    </location>
</feature>